<organism evidence="1 2">
    <name type="scientific">Streptomyces fragilis</name>
    <dbReference type="NCBI Taxonomy" id="67301"/>
    <lineage>
        <taxon>Bacteria</taxon>
        <taxon>Bacillati</taxon>
        <taxon>Actinomycetota</taxon>
        <taxon>Actinomycetes</taxon>
        <taxon>Kitasatosporales</taxon>
        <taxon>Streptomycetaceae</taxon>
        <taxon>Streptomyces</taxon>
    </lineage>
</organism>
<dbReference type="EMBL" id="JBEZUR010000018">
    <property type="protein sequence ID" value="MEU3555415.1"/>
    <property type="molecule type" value="Genomic_DNA"/>
</dbReference>
<dbReference type="Proteomes" id="UP001550850">
    <property type="component" value="Unassembled WGS sequence"/>
</dbReference>
<dbReference type="Pfam" id="PF06224">
    <property type="entry name" value="AlkZ-like"/>
    <property type="match status" value="1"/>
</dbReference>
<reference evidence="1 2" key="1">
    <citation type="submission" date="2024-06" db="EMBL/GenBank/DDBJ databases">
        <title>The Natural Products Discovery Center: Release of the First 8490 Sequenced Strains for Exploring Actinobacteria Biosynthetic Diversity.</title>
        <authorList>
            <person name="Kalkreuter E."/>
            <person name="Kautsar S.A."/>
            <person name="Yang D."/>
            <person name="Bader C.D."/>
            <person name="Teijaro C.N."/>
            <person name="Fluegel L."/>
            <person name="Davis C.M."/>
            <person name="Simpson J.R."/>
            <person name="Lauterbach L."/>
            <person name="Steele A.D."/>
            <person name="Gui C."/>
            <person name="Meng S."/>
            <person name="Li G."/>
            <person name="Viehrig K."/>
            <person name="Ye F."/>
            <person name="Su P."/>
            <person name="Kiefer A.F."/>
            <person name="Nichols A."/>
            <person name="Cepeda A.J."/>
            <person name="Yan W."/>
            <person name="Fan B."/>
            <person name="Jiang Y."/>
            <person name="Adhikari A."/>
            <person name="Zheng C.-J."/>
            <person name="Schuster L."/>
            <person name="Cowan T.M."/>
            <person name="Smanski M.J."/>
            <person name="Chevrette M.G."/>
            <person name="De Carvalho L.P.S."/>
            <person name="Shen B."/>
        </authorList>
    </citation>
    <scope>NUCLEOTIDE SEQUENCE [LARGE SCALE GENOMIC DNA]</scope>
    <source>
        <strain evidence="1 2">NPDC038104</strain>
    </source>
</reference>
<dbReference type="PANTHER" id="PTHR38479">
    <property type="entry name" value="LMO0824 PROTEIN"/>
    <property type="match status" value="1"/>
</dbReference>
<comment type="caution">
    <text evidence="1">The sequence shown here is derived from an EMBL/GenBank/DDBJ whole genome shotgun (WGS) entry which is preliminary data.</text>
</comment>
<dbReference type="GO" id="GO:0003677">
    <property type="term" value="F:DNA binding"/>
    <property type="evidence" value="ECO:0007669"/>
    <property type="project" value="UniProtKB-KW"/>
</dbReference>
<dbReference type="PANTHER" id="PTHR38479:SF2">
    <property type="entry name" value="WINGED HELIX DNA-BINDING DOMAIN-CONTAINING PROTEIN"/>
    <property type="match status" value="1"/>
</dbReference>
<evidence type="ECO:0000313" key="1">
    <source>
        <dbReference type="EMBL" id="MEU3555415.1"/>
    </source>
</evidence>
<accession>A0ABV2YI53</accession>
<evidence type="ECO:0000313" key="2">
    <source>
        <dbReference type="Proteomes" id="UP001550850"/>
    </source>
</evidence>
<sequence length="376" mass="41124">MALTSTRPATLSRRALNRAFLARQFLLERAPASAHAVIEHLTGMQAQDPQAPYVGLWSRVRDFDAEELSTLLLERSAVRLALLRSTVHLVTAEDCRMLRPTLRSGLERAVGPRVWRQLEGVDPAELEATGRAWLDEEPRSAAELARLLAERWPGRDASSMVLALRAAVPLVQIPPRGLWGRSGQPVFATAETWLAGPMAPAADPELLVRRYLAAFGPASVADVQTWSGLTRLRPAVDALRDELVAFTDENGTELLDLPDAPRPAPDTPAPVRFLAEYDNAVLSHADRSRIISQGSRRRMMTRNAVIPGTFLVDGFVRGVWRKEKKGRAAARLVVTPYAPLGAPEREEVEREGAALLAFLAAGADDREVLVEPAGDA</sequence>
<name>A0ABV2YI53_9ACTN</name>
<gene>
    <name evidence="1" type="ORF">AB0E65_14535</name>
</gene>
<protein>
    <submittedName>
        <fullName evidence="1">Winged helix DNA-binding domain-containing protein</fullName>
    </submittedName>
</protein>
<keyword evidence="1" id="KW-0238">DNA-binding</keyword>
<proteinExistence type="predicted"/>
<keyword evidence="2" id="KW-1185">Reference proteome</keyword>
<dbReference type="InterPro" id="IPR009351">
    <property type="entry name" value="AlkZ-like"/>
</dbReference>
<dbReference type="RefSeq" id="WP_108952266.1">
    <property type="nucleotide sequence ID" value="NZ_BEVZ01000002.1"/>
</dbReference>